<evidence type="ECO:0000313" key="3">
    <source>
        <dbReference type="Proteomes" id="UP000000724"/>
    </source>
</evidence>
<dbReference type="Proteomes" id="UP000000724">
    <property type="component" value="Contig Pc00c22"/>
</dbReference>
<keyword evidence="3" id="KW-1185">Reference proteome</keyword>
<feature type="region of interest" description="Disordered" evidence="1">
    <location>
        <begin position="1"/>
        <end position="20"/>
    </location>
</feature>
<protein>
    <submittedName>
        <fullName evidence="2">Uncharacterized protein</fullName>
    </submittedName>
</protein>
<gene>
    <name evidence="2" type="ORF">Pc22g24490</name>
    <name evidence="2" type="ORF">PCH_Pc22g24490</name>
</gene>
<sequence length="322" mass="36175">MALPKTSHSLASPEPVQMQANGVKTHREAEKEIPILPENGTTRVWRRYTRLPVTEFPRSSPQNEFATGTLKAGLRYNSGRLIRIQSRSQDSVSYRYQTSSHPDQPGYVCRGGKHWAIITIKAQVGRGVLHIQPSTPNLTGTLVMVFLPSHSSASLTSHRISGRSSNADPGVSSCYIVNGQWTLISYIVQGRLLYMGMTEPLARCPSRGIKQLIGFSRRTNTQTGLLCEFPFKNRKDSGPIEPREQSRSWHVVHFFASLPQIFDASKNKIPYTEYSVLLLCDLQLAVDKSKGAPYIYTFISKKQEIHISYLQLCFCSTSRIDQ</sequence>
<dbReference type="AlphaFoldDB" id="B6HQV8"/>
<accession>B6HQV8</accession>
<evidence type="ECO:0000313" key="2">
    <source>
        <dbReference type="EMBL" id="CAP99737.1"/>
    </source>
</evidence>
<name>B6HQV8_PENRW</name>
<evidence type="ECO:0000256" key="1">
    <source>
        <dbReference type="SAM" id="MobiDB-lite"/>
    </source>
</evidence>
<dbReference type="HOGENOM" id="CLU_863576_0_0_1"/>
<proteinExistence type="predicted"/>
<organism evidence="2 3">
    <name type="scientific">Penicillium rubens (strain ATCC 28089 / DSM 1075 / NRRL 1951 / Wisconsin 54-1255)</name>
    <name type="common">Penicillium chrysogenum</name>
    <dbReference type="NCBI Taxonomy" id="500485"/>
    <lineage>
        <taxon>Eukaryota</taxon>
        <taxon>Fungi</taxon>
        <taxon>Dikarya</taxon>
        <taxon>Ascomycota</taxon>
        <taxon>Pezizomycotina</taxon>
        <taxon>Eurotiomycetes</taxon>
        <taxon>Eurotiomycetidae</taxon>
        <taxon>Eurotiales</taxon>
        <taxon>Aspergillaceae</taxon>
        <taxon>Penicillium</taxon>
        <taxon>Penicillium chrysogenum species complex</taxon>
    </lineage>
</organism>
<reference evidence="2 3" key="1">
    <citation type="journal article" date="2008" name="Nat. Biotechnol.">
        <title>Genome sequencing and analysis of the filamentous fungus Penicillium chrysogenum.</title>
        <authorList>
            <person name="van den Berg M.A."/>
            <person name="Albang R."/>
            <person name="Albermann K."/>
            <person name="Badger J.H."/>
            <person name="Daran J.-M."/>
            <person name="Driessen A.J.M."/>
            <person name="Garcia-Estrada C."/>
            <person name="Fedorova N.D."/>
            <person name="Harris D.M."/>
            <person name="Heijne W.H.M."/>
            <person name="Joardar V.S."/>
            <person name="Kiel J.A.K.W."/>
            <person name="Kovalchuk A."/>
            <person name="Martin J.F."/>
            <person name="Nierman W.C."/>
            <person name="Nijland J.G."/>
            <person name="Pronk J.T."/>
            <person name="Roubos J.A."/>
            <person name="van der Klei I.J."/>
            <person name="van Peij N.N.M.E."/>
            <person name="Veenhuis M."/>
            <person name="von Doehren H."/>
            <person name="Wagner C."/>
            <person name="Wortman J.R."/>
            <person name="Bovenberg R.A.L."/>
        </authorList>
    </citation>
    <scope>NUCLEOTIDE SEQUENCE [LARGE SCALE GENOMIC DNA]</scope>
    <source>
        <strain evidence="3">ATCC 28089 / DSM 1075 / NRRL 1951 / Wisconsin 54-1255</strain>
    </source>
</reference>
<dbReference type="EMBL" id="AM920437">
    <property type="protein sequence ID" value="CAP99737.1"/>
    <property type="molecule type" value="Genomic_DNA"/>
</dbReference>
<feature type="compositionally biased region" description="Polar residues" evidence="1">
    <location>
        <begin position="1"/>
        <end position="10"/>
    </location>
</feature>
<dbReference type="VEuPathDB" id="FungiDB:PCH_Pc22g24490"/>